<dbReference type="GeneID" id="9059489"/>
<evidence type="ECO:0000313" key="2">
    <source>
        <dbReference type="EMBL" id="EER13889.1"/>
    </source>
</evidence>
<dbReference type="OrthoDB" id="371494at2759"/>
<protein>
    <submittedName>
        <fullName evidence="2">Uncharacterized protein</fullName>
    </submittedName>
</protein>
<feature type="region of interest" description="Disordered" evidence="1">
    <location>
        <begin position="128"/>
        <end position="154"/>
    </location>
</feature>
<name>C5KNQ3_PERM5</name>
<feature type="non-terminal residue" evidence="2">
    <location>
        <position position="1"/>
    </location>
</feature>
<dbReference type="EMBL" id="GG674704">
    <property type="protein sequence ID" value="EER13889.1"/>
    <property type="molecule type" value="Genomic_DNA"/>
</dbReference>
<keyword evidence="3" id="KW-1185">Reference proteome</keyword>
<dbReference type="RefSeq" id="XP_002782094.1">
    <property type="nucleotide sequence ID" value="XM_002782048.1"/>
</dbReference>
<sequence>IEYVDIPQDVVVPKYVDVIQEHKVPQRVQKYQDKIIEEEVFQTVEKVVEVPQIETVERYIEIPREETVTGEQRTITTQLETIRIEGGIERLHERVDGTAYDPEPAHIYTSISTHDLPPGSLSRYQVQQLAQQKQQHRDDQRMSSPTPDQGVNQKSLAEMFNSYGQQSYY</sequence>
<proteinExistence type="predicted"/>
<dbReference type="AlphaFoldDB" id="C5KNQ3"/>
<dbReference type="Proteomes" id="UP000007800">
    <property type="component" value="Unassembled WGS sequence"/>
</dbReference>
<accession>C5KNQ3</accession>
<gene>
    <name evidence="2" type="ORF">Pmar_PMAR007265</name>
</gene>
<reference evidence="2 3" key="1">
    <citation type="submission" date="2008-07" db="EMBL/GenBank/DDBJ databases">
        <authorList>
            <person name="El-Sayed N."/>
            <person name="Caler E."/>
            <person name="Inman J."/>
            <person name="Amedeo P."/>
            <person name="Hass B."/>
            <person name="Wortman J."/>
        </authorList>
    </citation>
    <scope>NUCLEOTIDE SEQUENCE [LARGE SCALE GENOMIC DNA]</scope>
    <source>
        <strain evidence="3">ATCC 50983 / TXsc</strain>
    </source>
</reference>
<evidence type="ECO:0000313" key="3">
    <source>
        <dbReference type="Proteomes" id="UP000007800"/>
    </source>
</evidence>
<evidence type="ECO:0000256" key="1">
    <source>
        <dbReference type="SAM" id="MobiDB-lite"/>
    </source>
</evidence>
<organism evidence="3">
    <name type="scientific">Perkinsus marinus (strain ATCC 50983 / TXsc)</name>
    <dbReference type="NCBI Taxonomy" id="423536"/>
    <lineage>
        <taxon>Eukaryota</taxon>
        <taxon>Sar</taxon>
        <taxon>Alveolata</taxon>
        <taxon>Perkinsozoa</taxon>
        <taxon>Perkinsea</taxon>
        <taxon>Perkinsida</taxon>
        <taxon>Perkinsidae</taxon>
        <taxon>Perkinsus</taxon>
    </lineage>
</organism>
<dbReference type="InParanoid" id="C5KNQ3"/>
<feature type="compositionally biased region" description="Polar residues" evidence="1">
    <location>
        <begin position="142"/>
        <end position="154"/>
    </location>
</feature>